<dbReference type="PRINTS" id="PR01021">
    <property type="entry name" value="OMPADOMAIN"/>
</dbReference>
<dbReference type="SUPFAM" id="SSF103088">
    <property type="entry name" value="OmpA-like"/>
    <property type="match status" value="1"/>
</dbReference>
<reference evidence="8 9" key="2">
    <citation type="submission" date="2019-02" db="EMBL/GenBank/DDBJ databases">
        <title>Draft Genome Sequences of Six Type Strains of the Genus Massilia.</title>
        <authorList>
            <person name="Miess H."/>
            <person name="Frediansyhah A."/>
            <person name="Gross H."/>
        </authorList>
    </citation>
    <scope>NUCLEOTIDE SEQUENCE [LARGE SCALE GENOMIC DNA]</scope>
    <source>
        <strain evidence="8 9">DSM 17472</strain>
    </source>
</reference>
<dbReference type="Proteomes" id="UP000292307">
    <property type="component" value="Chromosome"/>
</dbReference>
<keyword evidence="9" id="KW-1185">Reference proteome</keyword>
<dbReference type="Gene3D" id="3.30.1330.60">
    <property type="entry name" value="OmpA-like domain"/>
    <property type="match status" value="1"/>
</dbReference>
<evidence type="ECO:0000256" key="2">
    <source>
        <dbReference type="ARBA" id="ARBA00023136"/>
    </source>
</evidence>
<keyword evidence="2 4" id="KW-0472">Membrane</keyword>
<evidence type="ECO:0000256" key="1">
    <source>
        <dbReference type="ARBA" id="ARBA00004442"/>
    </source>
</evidence>
<gene>
    <name evidence="8" type="ORF">EYF70_10910</name>
    <name evidence="7" type="ORF">GCM10007387_18930</name>
</gene>
<comment type="subcellular location">
    <subcellularLocation>
        <location evidence="1">Cell outer membrane</location>
    </subcellularLocation>
</comment>
<feature type="chain" id="PRO_5044601678" evidence="5">
    <location>
        <begin position="29"/>
        <end position="183"/>
    </location>
</feature>
<evidence type="ECO:0000313" key="8">
    <source>
        <dbReference type="EMBL" id="QBI01295.1"/>
    </source>
</evidence>
<dbReference type="OrthoDB" id="9805832at2"/>
<dbReference type="InterPro" id="IPR036737">
    <property type="entry name" value="OmpA-like_sf"/>
</dbReference>
<organism evidence="7 10">
    <name type="scientific">Pseudoduganella albidiflava</name>
    <dbReference type="NCBI Taxonomy" id="321983"/>
    <lineage>
        <taxon>Bacteria</taxon>
        <taxon>Pseudomonadati</taxon>
        <taxon>Pseudomonadota</taxon>
        <taxon>Betaproteobacteria</taxon>
        <taxon>Burkholderiales</taxon>
        <taxon>Oxalobacteraceae</taxon>
        <taxon>Telluria group</taxon>
        <taxon>Pseudoduganella</taxon>
    </lineage>
</organism>
<accession>A0A411WX28</accession>
<dbReference type="EMBL" id="CP036401">
    <property type="protein sequence ID" value="QBI01295.1"/>
    <property type="molecule type" value="Genomic_DNA"/>
</dbReference>
<evidence type="ECO:0000256" key="5">
    <source>
        <dbReference type="SAM" id="SignalP"/>
    </source>
</evidence>
<dbReference type="Pfam" id="PF00691">
    <property type="entry name" value="OmpA"/>
    <property type="match status" value="1"/>
</dbReference>
<sequence>MKAHEHSKHAVLAASLLALLFLALPGNAQEDKVMNPQDVTEAALVDALAPAAPARTRSIRVEAEGAAPKRPSASLLITFETNSARLTQQARQSLGVVGQALGSAKLAPFRFAIEGHADPRGAPAANQQLSQARAESVREYLVKNGGIDDGRLQAVGKGASELMNKTVPAAPENRRVTIVNLDR</sequence>
<dbReference type="InterPro" id="IPR006665">
    <property type="entry name" value="OmpA-like"/>
</dbReference>
<feature type="domain" description="OmpA-like" evidence="6">
    <location>
        <begin position="66"/>
        <end position="183"/>
    </location>
</feature>
<dbReference type="RefSeq" id="WP_131145417.1">
    <property type="nucleotide sequence ID" value="NZ_BMWV01000003.1"/>
</dbReference>
<dbReference type="GO" id="GO:0009279">
    <property type="term" value="C:cell outer membrane"/>
    <property type="evidence" value="ECO:0007669"/>
    <property type="project" value="UniProtKB-SubCell"/>
</dbReference>
<evidence type="ECO:0000256" key="3">
    <source>
        <dbReference type="ARBA" id="ARBA00023237"/>
    </source>
</evidence>
<dbReference type="CDD" id="cd07185">
    <property type="entry name" value="OmpA_C-like"/>
    <property type="match status" value="1"/>
</dbReference>
<dbReference type="EMBL" id="BMWV01000003">
    <property type="protein sequence ID" value="GGY36803.1"/>
    <property type="molecule type" value="Genomic_DNA"/>
</dbReference>
<evidence type="ECO:0000313" key="10">
    <source>
        <dbReference type="Proteomes" id="UP000628442"/>
    </source>
</evidence>
<dbReference type="PROSITE" id="PS51123">
    <property type="entry name" value="OMPA_2"/>
    <property type="match status" value="1"/>
</dbReference>
<keyword evidence="5" id="KW-0732">Signal</keyword>
<protein>
    <submittedName>
        <fullName evidence="8">OmpA family protein</fullName>
    </submittedName>
</protein>
<evidence type="ECO:0000313" key="7">
    <source>
        <dbReference type="EMBL" id="GGY36803.1"/>
    </source>
</evidence>
<reference evidence="7" key="3">
    <citation type="submission" date="2022-12" db="EMBL/GenBank/DDBJ databases">
        <authorList>
            <person name="Sun Q."/>
            <person name="Kim S."/>
        </authorList>
    </citation>
    <scope>NUCLEOTIDE SEQUENCE</scope>
    <source>
        <strain evidence="7">KCTC 12343</strain>
    </source>
</reference>
<reference evidence="7" key="1">
    <citation type="journal article" date="2014" name="Int. J. Syst. Evol. Microbiol.">
        <title>Complete genome sequence of Corynebacterium casei LMG S-19264T (=DSM 44701T), isolated from a smear-ripened cheese.</title>
        <authorList>
            <consortium name="US DOE Joint Genome Institute (JGI-PGF)"/>
            <person name="Walter F."/>
            <person name="Albersmeier A."/>
            <person name="Kalinowski J."/>
            <person name="Ruckert C."/>
        </authorList>
    </citation>
    <scope>NUCLEOTIDE SEQUENCE</scope>
    <source>
        <strain evidence="7">KCTC 12343</strain>
    </source>
</reference>
<evidence type="ECO:0000259" key="6">
    <source>
        <dbReference type="PROSITE" id="PS51123"/>
    </source>
</evidence>
<dbReference type="Proteomes" id="UP000628442">
    <property type="component" value="Unassembled WGS sequence"/>
</dbReference>
<proteinExistence type="predicted"/>
<feature type="signal peptide" evidence="5">
    <location>
        <begin position="1"/>
        <end position="28"/>
    </location>
</feature>
<dbReference type="PANTHER" id="PTHR30329">
    <property type="entry name" value="STATOR ELEMENT OF FLAGELLAR MOTOR COMPLEX"/>
    <property type="match status" value="1"/>
</dbReference>
<evidence type="ECO:0000256" key="4">
    <source>
        <dbReference type="PROSITE-ProRule" id="PRU00473"/>
    </source>
</evidence>
<dbReference type="AlphaFoldDB" id="A0A411WX28"/>
<name>A0A411WX28_9BURK</name>
<dbReference type="InterPro" id="IPR050330">
    <property type="entry name" value="Bact_OuterMem_StrucFunc"/>
</dbReference>
<dbReference type="InterPro" id="IPR006664">
    <property type="entry name" value="OMP_bac"/>
</dbReference>
<keyword evidence="3" id="KW-0998">Cell outer membrane</keyword>
<evidence type="ECO:0000313" key="9">
    <source>
        <dbReference type="Proteomes" id="UP000292307"/>
    </source>
</evidence>
<dbReference type="PANTHER" id="PTHR30329:SF21">
    <property type="entry name" value="LIPOPROTEIN YIAD-RELATED"/>
    <property type="match status" value="1"/>
</dbReference>